<dbReference type="InterPro" id="IPR027417">
    <property type="entry name" value="P-loop_NTPase"/>
</dbReference>
<protein>
    <recommendedName>
        <fullName evidence="1">Helicase HerA central domain-containing protein</fullName>
    </recommendedName>
</protein>
<dbReference type="Gene3D" id="3.40.50.300">
    <property type="entry name" value="P-loop containing nucleotide triphosphate hydrolases"/>
    <property type="match status" value="2"/>
</dbReference>
<dbReference type="Proteomes" id="UP000494205">
    <property type="component" value="Unassembled WGS sequence"/>
</dbReference>
<evidence type="ECO:0000313" key="4">
    <source>
        <dbReference type="Proteomes" id="UP000235659"/>
    </source>
</evidence>
<dbReference type="EMBL" id="CADIJZ010000023">
    <property type="protein sequence ID" value="CAB3726137.1"/>
    <property type="molecule type" value="Genomic_DNA"/>
</dbReference>
<dbReference type="Proteomes" id="UP000235659">
    <property type="component" value="Unassembled WGS sequence"/>
</dbReference>
<evidence type="ECO:0000313" key="3">
    <source>
        <dbReference type="EMBL" id="PMS20669.1"/>
    </source>
</evidence>
<gene>
    <name evidence="3" type="ORF">C0Z16_34365</name>
    <name evidence="2" type="ORF">LMG27174_05383</name>
</gene>
<evidence type="ECO:0000313" key="2">
    <source>
        <dbReference type="EMBL" id="CAB3726137.1"/>
    </source>
</evidence>
<proteinExistence type="predicted"/>
<dbReference type="InterPro" id="IPR002789">
    <property type="entry name" value="HerA_central"/>
</dbReference>
<dbReference type="EMBL" id="PNXY01000052">
    <property type="protein sequence ID" value="PMS20669.1"/>
    <property type="molecule type" value="Genomic_DNA"/>
</dbReference>
<organism evidence="2 5">
    <name type="scientific">Paraburkholderia rhynchosiae</name>
    <dbReference type="NCBI Taxonomy" id="487049"/>
    <lineage>
        <taxon>Bacteria</taxon>
        <taxon>Pseudomonadati</taxon>
        <taxon>Pseudomonadota</taxon>
        <taxon>Betaproteobacteria</taxon>
        <taxon>Burkholderiales</taxon>
        <taxon>Burkholderiaceae</taxon>
        <taxon>Paraburkholderia</taxon>
    </lineage>
</organism>
<dbReference type="OrthoDB" id="8588365at2"/>
<sequence>MATRARKAAPAAPAYGVEAKAHIEAVMGASGSGKSSYVKALMQRAKPPRLMIFDPDGEWGAFGTITNRLDHVLAGFQAAGPEGPIRTVFVPSPNPATAVKQFDAFCRIAFAAERVTFIVDELKSVTTPSRSPVGWGMLTGRGRKRGIVIYGLSQRPASIDKDFLGNCSHVRTGRLNYDDDAKVVGKYVRARPDELLALPDYAWIRRDLSTGEITRG</sequence>
<evidence type="ECO:0000313" key="5">
    <source>
        <dbReference type="Proteomes" id="UP000494205"/>
    </source>
</evidence>
<reference evidence="3 4" key="1">
    <citation type="submission" date="2018-01" db="EMBL/GenBank/DDBJ databases">
        <title>Whole genome analyses suggest that Burkholderia sensu lato contains two further novel genera in the rhizoxinica-symbiotica group Mycetohabitans gen. nov., and Trinickia gen. nov.: implications for the evolution of diazotrophy and nodulation in the Burkholderiaceae.</title>
        <authorList>
            <person name="Estrada-de los Santos P."/>
            <person name="Palmer M."/>
            <person name="Chavez-Ramirez B."/>
            <person name="Beukes C."/>
            <person name="Steenkamp E.T."/>
            <person name="Hirsch A.M."/>
            <person name="Manyaka P."/>
            <person name="Maluk M."/>
            <person name="Lafos M."/>
            <person name="Crook M."/>
            <person name="Gross E."/>
            <person name="Simon M.F."/>
            <person name="Bueno dos Reis Junior F."/>
            <person name="Poole P.S."/>
            <person name="Venter S.N."/>
            <person name="James E.K."/>
        </authorList>
    </citation>
    <scope>NUCLEOTIDE SEQUENCE [LARGE SCALE GENOMIC DNA]</scope>
    <source>
        <strain evidence="3 4">WSM 3937</strain>
    </source>
</reference>
<evidence type="ECO:0000259" key="1">
    <source>
        <dbReference type="Pfam" id="PF01935"/>
    </source>
</evidence>
<reference evidence="2 5" key="2">
    <citation type="submission" date="2020-04" db="EMBL/GenBank/DDBJ databases">
        <authorList>
            <person name="De Canck E."/>
        </authorList>
    </citation>
    <scope>NUCLEOTIDE SEQUENCE [LARGE SCALE GENOMIC DNA]</scope>
    <source>
        <strain evidence="2 5">LMG 27174</strain>
    </source>
</reference>
<feature type="domain" description="Helicase HerA central" evidence="1">
    <location>
        <begin position="25"/>
        <end position="63"/>
    </location>
</feature>
<dbReference type="SUPFAM" id="SSF52540">
    <property type="entry name" value="P-loop containing nucleoside triphosphate hydrolases"/>
    <property type="match status" value="1"/>
</dbReference>
<accession>A0A2N7VU75</accession>
<dbReference type="AlphaFoldDB" id="A0A2N7VU75"/>
<dbReference type="RefSeq" id="WP_102636445.1">
    <property type="nucleotide sequence ID" value="NZ_CADIJZ010000023.1"/>
</dbReference>
<name>A0A2N7VU75_9BURK</name>
<keyword evidence="4" id="KW-1185">Reference proteome</keyword>
<dbReference type="Pfam" id="PF01935">
    <property type="entry name" value="DUF87"/>
    <property type="match status" value="1"/>
</dbReference>